<feature type="domain" description="Beta-lactamase-related" evidence="1">
    <location>
        <begin position="22"/>
        <end position="397"/>
    </location>
</feature>
<dbReference type="InterPro" id="IPR050789">
    <property type="entry name" value="Diverse_Enzym_Activities"/>
</dbReference>
<dbReference type="Proteomes" id="UP000223071">
    <property type="component" value="Unassembled WGS sequence"/>
</dbReference>
<evidence type="ECO:0000259" key="1">
    <source>
        <dbReference type="Pfam" id="PF00144"/>
    </source>
</evidence>
<dbReference type="Pfam" id="PF00144">
    <property type="entry name" value="Beta-lactamase"/>
    <property type="match status" value="1"/>
</dbReference>
<accession>A0A2A9HEG9</accession>
<name>A0A2A9HEG9_TEPT2</name>
<dbReference type="Gene3D" id="3.40.710.10">
    <property type="entry name" value="DD-peptidase/beta-lactamase superfamily"/>
    <property type="match status" value="1"/>
</dbReference>
<protein>
    <submittedName>
        <fullName evidence="2">CubicO group peptidase (Beta-lactamase class C family)</fullName>
    </submittedName>
</protein>
<dbReference type="AlphaFoldDB" id="A0A2A9HEG9"/>
<dbReference type="InterPro" id="IPR001466">
    <property type="entry name" value="Beta-lactam-related"/>
</dbReference>
<dbReference type="EMBL" id="PDJQ01000001">
    <property type="protein sequence ID" value="PFG73199.1"/>
    <property type="molecule type" value="Genomic_DNA"/>
</dbReference>
<evidence type="ECO:0000313" key="3">
    <source>
        <dbReference type="Proteomes" id="UP000223071"/>
    </source>
</evidence>
<dbReference type="PANTHER" id="PTHR43283:SF3">
    <property type="entry name" value="BETA-LACTAMASE FAMILY PROTEIN (AFU_ORTHOLOGUE AFUA_5G07500)"/>
    <property type="match status" value="1"/>
</dbReference>
<dbReference type="InterPro" id="IPR012338">
    <property type="entry name" value="Beta-lactam/transpept-like"/>
</dbReference>
<keyword evidence="3" id="KW-1185">Reference proteome</keyword>
<dbReference type="RefSeq" id="WP_098502671.1">
    <property type="nucleotide sequence ID" value="NZ_PDJQ01000001.1"/>
</dbReference>
<evidence type="ECO:0000313" key="2">
    <source>
        <dbReference type="EMBL" id="PFG73199.1"/>
    </source>
</evidence>
<dbReference type="PANTHER" id="PTHR43283">
    <property type="entry name" value="BETA-LACTAMASE-RELATED"/>
    <property type="match status" value="1"/>
</dbReference>
<proteinExistence type="predicted"/>
<sequence length="408" mass="45311">MAVLETSSPTDLGLDPERLGYLDEHLRRYVDSGRLAGTLVLVARGGEVGHLAAYGLADRERNVPMREDTLFRIYSMTKPLTSVALMQLYERGLVQLDDPVAKYIPEWADLRVYVMGMGPTLVTKPASRPMTVRDLLTHQSGLTYGFLERTNVDAMYRERKIGMAEVNGTLRGMVEQLAELPLEFSPGEHWNYSVSTDVCGYLVEVISGERFDRYLERHILAPLGMRDTAFWVPPEKRERFAACYGLGAKGIRLIDDPAESAYLREPTFFSGGGGLVSTAGDYFRFCQALLNDGELDGVRIIGRKTLELMTQNHLPEGKDLASHALGRWAETTFAGIGFGLGFSVTLDPAKAQISGTPGEYSWGGAASTTFWIDPLEDLVVIFMTQLMPSNAYNIRRELRAIVYSALTE</sequence>
<reference evidence="2 3" key="1">
    <citation type="submission" date="2017-09" db="EMBL/GenBank/DDBJ databases">
        <title>Sequencing the genomes of two abundant thermophiles in Great Basin hot springs: Thermocrinis jamiesonii and novel Chloroflexi Thermoflexus hugenholtzii.</title>
        <authorList>
            <person name="Hedlund B."/>
        </authorList>
    </citation>
    <scope>NUCLEOTIDE SEQUENCE [LARGE SCALE GENOMIC DNA]</scope>
    <source>
        <strain evidence="2 3">G233</strain>
    </source>
</reference>
<organism evidence="2 3">
    <name type="scientific">Tepidiforma thermophila (strain KCTC 52669 / CGMCC 1.13589 / G233)</name>
    <dbReference type="NCBI Taxonomy" id="2761530"/>
    <lineage>
        <taxon>Bacteria</taxon>
        <taxon>Bacillati</taxon>
        <taxon>Chloroflexota</taxon>
        <taxon>Tepidiformia</taxon>
        <taxon>Tepidiformales</taxon>
        <taxon>Tepidiformaceae</taxon>
        <taxon>Tepidiforma</taxon>
    </lineage>
</organism>
<gene>
    <name evidence="2" type="ORF">A9A59_0394</name>
</gene>
<dbReference type="SUPFAM" id="SSF56601">
    <property type="entry name" value="beta-lactamase/transpeptidase-like"/>
    <property type="match status" value="1"/>
</dbReference>
<comment type="caution">
    <text evidence="2">The sequence shown here is derived from an EMBL/GenBank/DDBJ whole genome shotgun (WGS) entry which is preliminary data.</text>
</comment>